<feature type="transmembrane region" description="Helical" evidence="1">
    <location>
        <begin position="52"/>
        <end position="74"/>
    </location>
</feature>
<reference evidence="3 4" key="1">
    <citation type="journal article" date="2006" name="Int. J. Syst. Evol. Microbiol.">
        <title>Myroides pelagicus sp. nov., isolated from seawater in Thailand.</title>
        <authorList>
            <person name="Yoon J."/>
            <person name="Maneerat S."/>
            <person name="Kawai F."/>
            <person name="Yokota A."/>
        </authorList>
    </citation>
    <scope>NUCLEOTIDE SEQUENCE [LARGE SCALE GENOMIC DNA]</scope>
    <source>
        <strain evidence="3 4">SM1T</strain>
    </source>
</reference>
<feature type="transmembrane region" description="Helical" evidence="1">
    <location>
        <begin position="21"/>
        <end position="40"/>
    </location>
</feature>
<dbReference type="Pfam" id="PF13239">
    <property type="entry name" value="2TM"/>
    <property type="match status" value="1"/>
</dbReference>
<name>A0A7K1GP11_9FLAO</name>
<feature type="domain" description="2TM" evidence="2">
    <location>
        <begin position="12"/>
        <end position="92"/>
    </location>
</feature>
<proteinExistence type="predicted"/>
<keyword evidence="4" id="KW-1185">Reference proteome</keyword>
<keyword evidence="1" id="KW-0472">Membrane</keyword>
<evidence type="ECO:0000313" key="3">
    <source>
        <dbReference type="EMBL" id="MTH30133.1"/>
    </source>
</evidence>
<dbReference type="OrthoDB" id="1443721at2"/>
<gene>
    <name evidence="3" type="ORF">GJV77_09450</name>
</gene>
<comment type="caution">
    <text evidence="3">The sequence shown here is derived from an EMBL/GenBank/DDBJ whole genome shotgun (WGS) entry which is preliminary data.</text>
</comment>
<dbReference type="InterPro" id="IPR025698">
    <property type="entry name" value="2TM_dom"/>
</dbReference>
<keyword evidence="1" id="KW-1133">Transmembrane helix</keyword>
<evidence type="ECO:0000313" key="4">
    <source>
        <dbReference type="Proteomes" id="UP000488936"/>
    </source>
</evidence>
<dbReference type="RefSeq" id="WP_155036119.1">
    <property type="nucleotide sequence ID" value="NZ_JAYMMG010000020.1"/>
</dbReference>
<evidence type="ECO:0000259" key="2">
    <source>
        <dbReference type="Pfam" id="PF13239"/>
    </source>
</evidence>
<dbReference type="EMBL" id="WMJY01000019">
    <property type="protein sequence ID" value="MTH30133.1"/>
    <property type="molecule type" value="Genomic_DNA"/>
</dbReference>
<organism evidence="3 4">
    <name type="scientific">Myroides pelagicus</name>
    <dbReference type="NCBI Taxonomy" id="270914"/>
    <lineage>
        <taxon>Bacteria</taxon>
        <taxon>Pseudomonadati</taxon>
        <taxon>Bacteroidota</taxon>
        <taxon>Flavobacteriia</taxon>
        <taxon>Flavobacteriales</taxon>
        <taxon>Flavobacteriaceae</taxon>
        <taxon>Myroides</taxon>
    </lineage>
</organism>
<dbReference type="Proteomes" id="UP000488936">
    <property type="component" value="Unassembled WGS sequence"/>
</dbReference>
<sequence>MENRQEYEMYDYARHRAKQKKFLFFHFILFVLGSFAMFSINSFVQDTTIAPIWWPYAIGAWSFILFLHIINVTIVNRFMGKEWQDKQVAHLVELQKKKIEELRSKVERDFPLVDVRRDLHQEGGEVKADHDNEDIK</sequence>
<evidence type="ECO:0000256" key="1">
    <source>
        <dbReference type="SAM" id="Phobius"/>
    </source>
</evidence>
<accession>A0A7K1GP11</accession>
<dbReference type="AlphaFoldDB" id="A0A7K1GP11"/>
<keyword evidence="1" id="KW-0812">Transmembrane</keyword>
<protein>
    <recommendedName>
        <fullName evidence="2">2TM domain-containing protein</fullName>
    </recommendedName>
</protein>